<evidence type="ECO:0000313" key="2">
    <source>
        <dbReference type="EMBL" id="MDM7886605.1"/>
    </source>
</evidence>
<evidence type="ECO:0000313" key="3">
    <source>
        <dbReference type="Proteomes" id="UP001237823"/>
    </source>
</evidence>
<name>A0ABT7TAM2_9MICO</name>
<dbReference type="RefSeq" id="WP_289459950.1">
    <property type="nucleotide sequence ID" value="NZ_JAUCML010000013.1"/>
</dbReference>
<reference evidence="2 3" key="1">
    <citation type="submission" date="2023-06" db="EMBL/GenBank/DDBJ databases">
        <authorList>
            <person name="Feng G."/>
            <person name="Li J."/>
            <person name="Zhu H."/>
        </authorList>
    </citation>
    <scope>NUCLEOTIDE SEQUENCE [LARGE SCALE GENOMIC DNA]</scope>
    <source>
        <strain evidence="2 3">RHCKG23</strain>
    </source>
</reference>
<organism evidence="2 3">
    <name type="scientific">Curtobacterium citri</name>
    <dbReference type="NCBI Taxonomy" id="3055139"/>
    <lineage>
        <taxon>Bacteria</taxon>
        <taxon>Bacillati</taxon>
        <taxon>Actinomycetota</taxon>
        <taxon>Actinomycetes</taxon>
        <taxon>Micrococcales</taxon>
        <taxon>Microbacteriaceae</taxon>
        <taxon>Curtobacterium</taxon>
    </lineage>
</organism>
<evidence type="ECO:0008006" key="4">
    <source>
        <dbReference type="Google" id="ProtNLM"/>
    </source>
</evidence>
<protein>
    <recommendedName>
        <fullName evidence="4">PH (Pleckstrin Homology) domain-containing protein</fullName>
    </recommendedName>
</protein>
<accession>A0ABT7TAM2</accession>
<feature type="transmembrane region" description="Helical" evidence="1">
    <location>
        <begin position="27"/>
        <end position="46"/>
    </location>
</feature>
<keyword evidence="1" id="KW-0472">Membrane</keyword>
<dbReference type="Proteomes" id="UP001237823">
    <property type="component" value="Unassembled WGS sequence"/>
</dbReference>
<proteinExistence type="predicted"/>
<comment type="caution">
    <text evidence="2">The sequence shown here is derived from an EMBL/GenBank/DDBJ whole genome shotgun (WGS) entry which is preliminary data.</text>
</comment>
<sequence>MTRVTLGAGAAVLTVLAVVVLVEDVRDWLFALLLVGVAALIAVRGVPAGIDLHEDELVLRDYLLTTRIRRVQVVSVERFPAIDWRSVGGVPRETLMWAFVRRAAMITAPTDSDRAHARSIIEDWLHDGEERQHRSSDEATS</sequence>
<keyword evidence="3" id="KW-1185">Reference proteome</keyword>
<evidence type="ECO:0000256" key="1">
    <source>
        <dbReference type="SAM" id="Phobius"/>
    </source>
</evidence>
<keyword evidence="1" id="KW-0812">Transmembrane</keyword>
<gene>
    <name evidence="2" type="ORF">QUG92_15950</name>
</gene>
<dbReference type="EMBL" id="JAUCML010000013">
    <property type="protein sequence ID" value="MDM7886605.1"/>
    <property type="molecule type" value="Genomic_DNA"/>
</dbReference>
<keyword evidence="1" id="KW-1133">Transmembrane helix</keyword>